<comment type="caution">
    <text evidence="1">The sequence shown here is derived from an EMBL/GenBank/DDBJ whole genome shotgun (WGS) entry which is preliminary data.</text>
</comment>
<keyword evidence="2" id="KW-1185">Reference proteome</keyword>
<dbReference type="InterPro" id="IPR008928">
    <property type="entry name" value="6-hairpin_glycosidase_sf"/>
</dbReference>
<protein>
    <submittedName>
        <fullName evidence="1">Uncharacterized protein</fullName>
    </submittedName>
</protein>
<dbReference type="SUPFAM" id="SSF48208">
    <property type="entry name" value="Six-hairpin glycosidases"/>
    <property type="match status" value="1"/>
</dbReference>
<name>A0A255EH44_9ACTN</name>
<accession>A0A255EH44</accession>
<organism evidence="1 2">
    <name type="scientific">Parenemella sanctibonifatiensis</name>
    <dbReference type="NCBI Taxonomy" id="2016505"/>
    <lineage>
        <taxon>Bacteria</taxon>
        <taxon>Bacillati</taxon>
        <taxon>Actinomycetota</taxon>
        <taxon>Actinomycetes</taxon>
        <taxon>Propionibacteriales</taxon>
        <taxon>Propionibacteriaceae</taxon>
        <taxon>Parenemella</taxon>
    </lineage>
</organism>
<dbReference type="Proteomes" id="UP000216300">
    <property type="component" value="Unassembled WGS sequence"/>
</dbReference>
<dbReference type="AlphaFoldDB" id="A0A255EH44"/>
<reference evidence="1 2" key="1">
    <citation type="submission" date="2017-07" db="EMBL/GenBank/DDBJ databases">
        <title>Draft whole genome sequences of clinical Proprionibacteriaceae strains.</title>
        <authorList>
            <person name="Bernier A.-M."/>
            <person name="Bernard K."/>
            <person name="Domingo M.-C."/>
        </authorList>
    </citation>
    <scope>NUCLEOTIDE SEQUENCE [LARGE SCALE GENOMIC DNA]</scope>
    <source>
        <strain evidence="1 2">NML 150081</strain>
    </source>
</reference>
<proteinExistence type="predicted"/>
<dbReference type="Gene3D" id="1.50.10.10">
    <property type="match status" value="1"/>
</dbReference>
<evidence type="ECO:0000313" key="2">
    <source>
        <dbReference type="Proteomes" id="UP000216300"/>
    </source>
</evidence>
<dbReference type="GO" id="GO:0005975">
    <property type="term" value="P:carbohydrate metabolic process"/>
    <property type="evidence" value="ECO:0007669"/>
    <property type="project" value="InterPro"/>
</dbReference>
<gene>
    <name evidence="1" type="ORF">CGZ91_05000</name>
</gene>
<dbReference type="InterPro" id="IPR012341">
    <property type="entry name" value="6hp_glycosidase-like_sf"/>
</dbReference>
<dbReference type="EMBL" id="NMVJ01000006">
    <property type="protein sequence ID" value="OYN90857.1"/>
    <property type="molecule type" value="Genomic_DNA"/>
</dbReference>
<sequence length="368" mass="41568">MSFTAAGVAAAAFGSPLRSARADPGFDASGWIEEQEDFIISKQVPSGALRGPTQYELQPYFGNWAAQGLAAANSSRSREALGNYIQWFLDHMNTAEEDPYGIPGTVSDWVWDPATGEETDTGEYSSTDAGTTVGMITAHDAFRTGDRDLQHLVMENIEKYEIMASATTEVKWGVRNPDHLCWARPNSKMKYVQDNAVVYRGLNCLAWLERRAHRMEQARYYDRKARQTRSAMLSVLWNEELQNWSWGHGEKLLKVSDLTKAFMPDQWCQYWQVHLQVVSPDDRRSVASWKAYSDACPRWMYNEIDNNFPHTEMALSAVQMGEPENAATLLETCREKFSGNGWALPWYHGEAGHSIRAARALIDTGYAK</sequence>
<evidence type="ECO:0000313" key="1">
    <source>
        <dbReference type="EMBL" id="OYN90857.1"/>
    </source>
</evidence>